<gene>
    <name evidence="1" type="ORF">F4X14_02800</name>
</gene>
<comment type="caution">
    <text evidence="1">The sequence shown here is derived from an EMBL/GenBank/DDBJ whole genome shotgun (WGS) entry which is preliminary data.</text>
</comment>
<keyword evidence="1" id="KW-0223">Dioxygenase</keyword>
<organism evidence="1">
    <name type="scientific">Caldilineaceae bacterium SB0661_bin_32</name>
    <dbReference type="NCBI Taxonomy" id="2605255"/>
    <lineage>
        <taxon>Bacteria</taxon>
        <taxon>Bacillati</taxon>
        <taxon>Chloroflexota</taxon>
        <taxon>Caldilineae</taxon>
        <taxon>Caldilineales</taxon>
        <taxon>Caldilineaceae</taxon>
    </lineage>
</organism>
<dbReference type="GO" id="GO:0005506">
    <property type="term" value="F:iron ion binding"/>
    <property type="evidence" value="ECO:0007669"/>
    <property type="project" value="UniProtKB-ARBA"/>
</dbReference>
<dbReference type="Pfam" id="PF05721">
    <property type="entry name" value="PhyH"/>
    <property type="match status" value="1"/>
</dbReference>
<dbReference type="AlphaFoldDB" id="A0A6B1D2Z5"/>
<evidence type="ECO:0000313" key="1">
    <source>
        <dbReference type="EMBL" id="MYC93875.1"/>
    </source>
</evidence>
<dbReference type="PANTHER" id="PTHR20883">
    <property type="entry name" value="PHYTANOYL-COA DIOXYGENASE DOMAIN CONTAINING 1"/>
    <property type="match status" value="1"/>
</dbReference>
<dbReference type="PANTHER" id="PTHR20883:SF46">
    <property type="entry name" value="PHYTANOYL-COA HYDROXYLASE"/>
    <property type="match status" value="1"/>
</dbReference>
<dbReference type="SUPFAM" id="SSF51197">
    <property type="entry name" value="Clavaminate synthase-like"/>
    <property type="match status" value="1"/>
</dbReference>
<dbReference type="GO" id="GO:0016706">
    <property type="term" value="F:2-oxoglutarate-dependent dioxygenase activity"/>
    <property type="evidence" value="ECO:0007669"/>
    <property type="project" value="UniProtKB-ARBA"/>
</dbReference>
<sequence length="312" mass="35735">MDHLRPAMKCWNDLWDPITLLSFNPCATVQTKGGPHMATDLHSLFRIPGPTQADIDSFHNDGYIAYPNVFTDHAREALIEEIEGLDQVRDYVRQLPSHQGEPKAYFIRPWNDRGPYSDQLIDDPFITSLLRATIGDDYHYCHSALNIAPRGIGPLRYHQDHHHWKHENPVNLAERDKYYVQILYYLNGFSLGDRNLKVIPGSHRVAPTEDATPDRMLAGEFDAEAGRPLKEKRLELPPGSMVYINARIFHGVEPKPAGSQQPYRIFNIDIFKEAGPPHRHTQEIPAEWIARANPARKKLFLRQAYSEGCWAS</sequence>
<proteinExistence type="predicted"/>
<reference evidence="1" key="1">
    <citation type="submission" date="2019-09" db="EMBL/GenBank/DDBJ databases">
        <title>Characterisation of the sponge microbiome using genome-centric metagenomics.</title>
        <authorList>
            <person name="Engelberts J.P."/>
            <person name="Robbins S.J."/>
            <person name="De Goeij J.M."/>
            <person name="Aranda M."/>
            <person name="Bell S.C."/>
            <person name="Webster N.S."/>
        </authorList>
    </citation>
    <scope>NUCLEOTIDE SEQUENCE</scope>
    <source>
        <strain evidence="1">SB0661_bin_32</strain>
    </source>
</reference>
<dbReference type="InterPro" id="IPR008775">
    <property type="entry name" value="Phytyl_CoA_dOase-like"/>
</dbReference>
<dbReference type="Gene3D" id="2.60.120.620">
    <property type="entry name" value="q2cbj1_9rhob like domain"/>
    <property type="match status" value="1"/>
</dbReference>
<keyword evidence="1" id="KW-0560">Oxidoreductase</keyword>
<dbReference type="EMBL" id="VXMH01000015">
    <property type="protein sequence ID" value="MYC93875.1"/>
    <property type="molecule type" value="Genomic_DNA"/>
</dbReference>
<name>A0A6B1D2Z5_9CHLR</name>
<accession>A0A6B1D2Z5</accession>
<protein>
    <submittedName>
        <fullName evidence="1">Phytanoyl-CoA dioxygenase family protein</fullName>
    </submittedName>
</protein>